<evidence type="ECO:0000313" key="2">
    <source>
        <dbReference type="EMBL" id="KAF6020332.1"/>
    </source>
</evidence>
<gene>
    <name evidence="2" type="ORF">EB796_021360</name>
</gene>
<comment type="caution">
    <text evidence="2">The sequence shown here is derived from an EMBL/GenBank/DDBJ whole genome shotgun (WGS) entry which is preliminary data.</text>
</comment>
<evidence type="ECO:0000313" key="3">
    <source>
        <dbReference type="Proteomes" id="UP000593567"/>
    </source>
</evidence>
<feature type="compositionally biased region" description="Polar residues" evidence="1">
    <location>
        <begin position="25"/>
        <end position="36"/>
    </location>
</feature>
<proteinExistence type="predicted"/>
<accession>A0A7J7J2B6</accession>
<organism evidence="2 3">
    <name type="scientific">Bugula neritina</name>
    <name type="common">Brown bryozoan</name>
    <name type="synonym">Sertularia neritina</name>
    <dbReference type="NCBI Taxonomy" id="10212"/>
    <lineage>
        <taxon>Eukaryota</taxon>
        <taxon>Metazoa</taxon>
        <taxon>Spiralia</taxon>
        <taxon>Lophotrochozoa</taxon>
        <taxon>Bryozoa</taxon>
        <taxon>Gymnolaemata</taxon>
        <taxon>Cheilostomatida</taxon>
        <taxon>Flustrina</taxon>
        <taxon>Buguloidea</taxon>
        <taxon>Bugulidae</taxon>
        <taxon>Bugula</taxon>
    </lineage>
</organism>
<reference evidence="2" key="1">
    <citation type="submission" date="2020-06" db="EMBL/GenBank/DDBJ databases">
        <title>Draft genome of Bugula neritina, a colonial animal packing powerful symbionts and potential medicines.</title>
        <authorList>
            <person name="Rayko M."/>
        </authorList>
    </citation>
    <scope>NUCLEOTIDE SEQUENCE [LARGE SCALE GENOMIC DNA]</scope>
    <source>
        <strain evidence="2">Kwan_BN1</strain>
    </source>
</reference>
<protein>
    <submittedName>
        <fullName evidence="2">Uncharacterized protein</fullName>
    </submittedName>
</protein>
<name>A0A7J7J2B6_BUGNE</name>
<dbReference type="AlphaFoldDB" id="A0A7J7J2B6"/>
<evidence type="ECO:0000256" key="1">
    <source>
        <dbReference type="SAM" id="MobiDB-lite"/>
    </source>
</evidence>
<sequence length="115" mass="13399">MHVFEWVSSYLPKSKTRQFSSARLYSTKSNSSNHTSPVFDGSNHARHLTTKPDDVTAKPDDMYLQNVNMPEIIGMISIERGSARHQKCRCRLYWVMLDHYFLTNQIMTHILELLP</sequence>
<keyword evidence="3" id="KW-1185">Reference proteome</keyword>
<dbReference type="EMBL" id="VXIV02003180">
    <property type="protein sequence ID" value="KAF6020332.1"/>
    <property type="molecule type" value="Genomic_DNA"/>
</dbReference>
<dbReference type="Proteomes" id="UP000593567">
    <property type="component" value="Unassembled WGS sequence"/>
</dbReference>
<feature type="region of interest" description="Disordered" evidence="1">
    <location>
        <begin position="25"/>
        <end position="54"/>
    </location>
</feature>